<proteinExistence type="predicted"/>
<dbReference type="EMBL" id="VDLU01000001">
    <property type="protein sequence ID" value="TNJ29427.1"/>
    <property type="molecule type" value="Genomic_DNA"/>
</dbReference>
<evidence type="ECO:0000313" key="1">
    <source>
        <dbReference type="EMBL" id="TNJ29427.1"/>
    </source>
</evidence>
<organism evidence="1 2">
    <name type="scientific">Giardia muris</name>
    <dbReference type="NCBI Taxonomy" id="5742"/>
    <lineage>
        <taxon>Eukaryota</taxon>
        <taxon>Metamonada</taxon>
        <taxon>Diplomonadida</taxon>
        <taxon>Hexamitidae</taxon>
        <taxon>Giardiinae</taxon>
        <taxon>Giardia</taxon>
    </lineage>
</organism>
<accession>A0A4Z1T8G8</accession>
<name>A0A4Z1T8G8_GIAMU</name>
<protein>
    <submittedName>
        <fullName evidence="1">Uncharacterized protein</fullName>
    </submittedName>
</protein>
<evidence type="ECO:0000313" key="2">
    <source>
        <dbReference type="Proteomes" id="UP000315496"/>
    </source>
</evidence>
<keyword evidence="2" id="KW-1185">Reference proteome</keyword>
<comment type="caution">
    <text evidence="1">The sequence shown here is derived from an EMBL/GenBank/DDBJ whole genome shotgun (WGS) entry which is preliminary data.</text>
</comment>
<dbReference type="Proteomes" id="UP000315496">
    <property type="component" value="Chromosome 1"/>
</dbReference>
<reference evidence="1 2" key="1">
    <citation type="submission" date="2019-05" db="EMBL/GenBank/DDBJ databases">
        <title>The compact genome of Giardia muris reveals important steps in the evolution of intestinal protozoan parasites.</title>
        <authorList>
            <person name="Xu F."/>
            <person name="Jimenez-Gonzalez A."/>
            <person name="Einarsson E."/>
            <person name="Astvaldsson A."/>
            <person name="Peirasmaki D."/>
            <person name="Eckmann L."/>
            <person name="Andersson J.O."/>
            <person name="Svard S.G."/>
            <person name="Jerlstrom-Hultqvist J."/>
        </authorList>
    </citation>
    <scope>NUCLEOTIDE SEQUENCE [LARGE SCALE GENOMIC DNA]</scope>
    <source>
        <strain evidence="1 2">Roberts-Thomson</strain>
    </source>
</reference>
<dbReference type="VEuPathDB" id="GiardiaDB:GMRT_10281"/>
<dbReference type="OrthoDB" id="10254504at2759"/>
<gene>
    <name evidence="1" type="ORF">GMRT_10281</name>
</gene>
<sequence length="1615" mass="179791">MPSAEARQLLFEGRSEAEIVNSLLAPALDPLRLELPGDYSALEAHLEGLLTMIDQLDVELREQQYSVAQDLMNKRASLTQQSEVTSTQIEGFKDVIQVLADQVAEIARVATAGPEATQLMTNGKNIQTATFLLQLFNEFLLVRLVGGVALQMEMAPVARGVGVIVQHSAYAQALASDTLFKTASNENPEFPAAITYYHPEALCVGISPERADMLGKPGYTSPMGFTPTPFDRNAHTETGLALEYLEQNTTACSVYEYSPFLPPSVRYLLASPFTRHQMLLALKLLISAFDIHNTLSIPRADCLTQNADLPWSLFSHPQVRERLPLPLSSEYLNLATEQTLELLRALYNSITSVSSILPLPPVHCLAKRLFELEAAAKQIQTANAGKGLELSDARRIYKRYGIYMSDAPTFFDYTSRMPADSQENYVFGSFCHRHGLLYELCLALAPRKPPNLLKARRIIMTMDLLGLGSYDLVFETIAYTCMRSNRDVLDSFLGSPLLKTLEDIPDVCAGFGCTQTLSATSPGGGTDIPSQTTVSTQNWLDDIAIRAKDAFPMLSQYFTQVFQLARGLFCVCVMTLRDPRQLILQLTQFLLRQLVQDITELLAAACEQFGGNEAQVSLFLVRIQPIIKCYIEEMVVKLSMIDFAALTEEFDANKIWVKQYPLVYGQDFRFSCLAEGGLSFNNQLEEVIADAISASQASLTRTAGAGVGGFNPQLLAPIFAPFGGNTSKRRSGQTSSAANSVDSFFSGRGGPNIIQAMLYPVSDVRTGNSYSWSFYFGASDEFDEIDWKFDEYFVEHYLKDNPTRASQFSDLGEDLKRRKELFQKIRELYTHLCAIYRCVLGTPLTKGAPKSQSEPLEIDFDALTLSPTDLRDTFSRMTLTLKSIDQYRAPIYTQETTAMIQAQFKYAIVVPNHTVAGFVPMLPAFMSVPLFLNRMRFDGTDNISLLDLLQSFEQRQHEYIEGMNRCSNASISRTIRKFIPEYYGASDIRALTTYIVMNSPWPFMDKTLGNPTGDGMDSSSVLTENSPSLFTGQALATSIGEQLRRGLTDEVDYTVRQLFADYYQNESTYLTHHLSQSTPLPFLQSPHAAVDQLIQSSCPKGVSRTMYSSTSIIVYVERMRGVIHRTRYMYTKMNTLLDKTVGQSFYNYRGQTFQNVQALLIRQLVETLSARFESCVHDLAQMCLEASDGTITDTVIRHLAGDLGRATGMYEVPRLITCPPGVVAADSLNKEGKLTTAWTRYATALAIPYGLEGTISSSQQLLVQYRIRSNGCPIGFGAGTGPIEGSCFILEKEPTDPYNNSVAQSASFAAISQGLYMPLSDLCFEIFNATLQGLECFVSVLRNDVGAFHANEEVEQLITREINSLDRAVENVLDNLLLFFVELTTSGCRYLLNRYRLRSYALSDGQEAPPTIVTTNFLQFCKYLQTDKTPTMLNPSTGAPIHTTYLAELLTNQITILKAGPYPSRSVELVATRVICSFIRTYIAHLSRLQIAPKDIISVIAEIRILTDTLDGIIDTFESTQAQAAMREDLVLLELSKMILVTPVLSFDADLTHTIRKHMKRYKDEILLLTQVLARIHSGGLSFINQGQQTVRSDHYKDSSFSSAIDALFRAIMSE</sequence>